<dbReference type="EMBL" id="FNGA01000004">
    <property type="protein sequence ID" value="SDL37526.1"/>
    <property type="molecule type" value="Genomic_DNA"/>
</dbReference>
<dbReference type="Proteomes" id="UP000199053">
    <property type="component" value="Unassembled WGS sequence"/>
</dbReference>
<dbReference type="InterPro" id="IPR036291">
    <property type="entry name" value="NAD(P)-bd_dom_sf"/>
</dbReference>
<gene>
    <name evidence="2" type="ORF">SAMN05660337_2820</name>
</gene>
<evidence type="ECO:0000313" key="3">
    <source>
        <dbReference type="Proteomes" id="UP000199053"/>
    </source>
</evidence>
<name>A0A1G9JJV1_9BACT</name>
<dbReference type="OrthoDB" id="9798632at2"/>
<dbReference type="RefSeq" id="WP_092162190.1">
    <property type="nucleotide sequence ID" value="NZ_FNGA01000004.1"/>
</dbReference>
<evidence type="ECO:0000313" key="2">
    <source>
        <dbReference type="EMBL" id="SDL37526.1"/>
    </source>
</evidence>
<proteinExistence type="predicted"/>
<dbReference type="PANTHER" id="PTHR14097:SF7">
    <property type="entry name" value="OXIDOREDUCTASE HTATIP2"/>
    <property type="match status" value="1"/>
</dbReference>
<evidence type="ECO:0000259" key="1">
    <source>
        <dbReference type="Pfam" id="PF13460"/>
    </source>
</evidence>
<dbReference type="STRING" id="246191.SAMN05660337_2820"/>
<organism evidence="2 3">
    <name type="scientific">Maridesulfovibrio ferrireducens</name>
    <dbReference type="NCBI Taxonomy" id="246191"/>
    <lineage>
        <taxon>Bacteria</taxon>
        <taxon>Pseudomonadati</taxon>
        <taxon>Thermodesulfobacteriota</taxon>
        <taxon>Desulfovibrionia</taxon>
        <taxon>Desulfovibrionales</taxon>
        <taxon>Desulfovibrionaceae</taxon>
        <taxon>Maridesulfovibrio</taxon>
    </lineage>
</organism>
<sequence length="220" mass="24334">MNKQAIIFGATGAVGRQLLDLCLNGDIYQKVTVIARRSASLSHAKLNWIEAEMDALESLPPISGMVDGDAFCCLGTTIKAAGSKEAFRLVDYDYVINSVHFAKKCGVMTYSMISAVGADTKSNSFYNRTKGEVEVAVIAEELPSLRIFRPSLLKGKRDDFRPMEIISNIISLLLTPLFFCGLRKYQPVEIRKLARALYKTANDGSAGMLRIYESNELQSY</sequence>
<dbReference type="AlphaFoldDB" id="A0A1G9JJV1"/>
<keyword evidence="3" id="KW-1185">Reference proteome</keyword>
<feature type="domain" description="NAD(P)-binding" evidence="1">
    <location>
        <begin position="9"/>
        <end position="126"/>
    </location>
</feature>
<dbReference type="SUPFAM" id="SSF51735">
    <property type="entry name" value="NAD(P)-binding Rossmann-fold domains"/>
    <property type="match status" value="1"/>
</dbReference>
<dbReference type="InterPro" id="IPR016040">
    <property type="entry name" value="NAD(P)-bd_dom"/>
</dbReference>
<dbReference type="Pfam" id="PF13460">
    <property type="entry name" value="NAD_binding_10"/>
    <property type="match status" value="1"/>
</dbReference>
<accession>A0A1G9JJV1</accession>
<dbReference type="PANTHER" id="PTHR14097">
    <property type="entry name" value="OXIDOREDUCTASE HTATIP2"/>
    <property type="match status" value="1"/>
</dbReference>
<protein>
    <submittedName>
        <fullName evidence="2">Uncharacterized conserved protein YbjT, contains NAD(P)-binding and DUF2867 domains</fullName>
    </submittedName>
</protein>
<reference evidence="3" key="1">
    <citation type="submission" date="2016-10" db="EMBL/GenBank/DDBJ databases">
        <authorList>
            <person name="Varghese N."/>
            <person name="Submissions S."/>
        </authorList>
    </citation>
    <scope>NUCLEOTIDE SEQUENCE [LARGE SCALE GENOMIC DNA]</scope>
    <source>
        <strain evidence="3">DSM 16995</strain>
    </source>
</reference>
<dbReference type="Gene3D" id="3.40.50.720">
    <property type="entry name" value="NAD(P)-binding Rossmann-like Domain"/>
    <property type="match status" value="1"/>
</dbReference>